<protein>
    <recommendedName>
        <fullName evidence="4 6">50S ribosomal protein L22</fullName>
    </recommendedName>
</protein>
<dbReference type="NCBIfam" id="TIGR01038">
    <property type="entry name" value="uL22_arch_euk"/>
    <property type="match status" value="1"/>
</dbReference>
<sequence>MAKKNYQAEVGKPSKTAKATIKNANISIKYSTEICNQIKGLPVNKVIAWLERIQAHKEYLPLKRYHKKVAHRKGNALKGTKSGRYPELACKEFINLLNLAKNNADFKGLDSEKLIILNAFASMGINRYSYQAKGKIGGKARRVNSTHIEVIVMEQKGLN</sequence>
<comment type="function">
    <text evidence="6">This protein binds specifically to 23S rRNA. It makes multiple contacts with different domains of the 23S rRNA in the assembled 50S subunit and ribosome.</text>
</comment>
<dbReference type="Pfam" id="PF00237">
    <property type="entry name" value="Ribosomal_L22"/>
    <property type="match status" value="1"/>
</dbReference>
<comment type="subunit">
    <text evidence="6">Part of the 50S ribosomal subunit.</text>
</comment>
<dbReference type="InterPro" id="IPR005721">
    <property type="entry name" value="Ribosomal_uL22_euk/arc"/>
</dbReference>
<reference evidence="7 8" key="1">
    <citation type="journal article" date="2020" name="Biotechnol. Biofuels">
        <title>New insights from the biogas microbiome by comprehensive genome-resolved metagenomics of nearly 1600 species originating from multiple anaerobic digesters.</title>
        <authorList>
            <person name="Campanaro S."/>
            <person name="Treu L."/>
            <person name="Rodriguez-R L.M."/>
            <person name="Kovalovszki A."/>
            <person name="Ziels R.M."/>
            <person name="Maus I."/>
            <person name="Zhu X."/>
            <person name="Kougias P.G."/>
            <person name="Basile A."/>
            <person name="Luo G."/>
            <person name="Schluter A."/>
            <person name="Konstantinidis K.T."/>
            <person name="Angelidaki I."/>
        </authorList>
    </citation>
    <scope>NUCLEOTIDE SEQUENCE [LARGE SCALE GENOMIC DNA]</scope>
    <source>
        <strain evidence="7">AS22ysBPME_79</strain>
    </source>
</reference>
<evidence type="ECO:0000256" key="4">
    <source>
        <dbReference type="NCBIfam" id="TIGR01038"/>
    </source>
</evidence>
<dbReference type="GO" id="GO:0003735">
    <property type="term" value="F:structural constituent of ribosome"/>
    <property type="evidence" value="ECO:0007669"/>
    <property type="project" value="UniProtKB-UniRule"/>
</dbReference>
<dbReference type="SUPFAM" id="SSF54843">
    <property type="entry name" value="Ribosomal protein L22"/>
    <property type="match status" value="1"/>
</dbReference>
<dbReference type="EMBL" id="JAAZKV010000001">
    <property type="protein sequence ID" value="NMA44213.1"/>
    <property type="molecule type" value="Genomic_DNA"/>
</dbReference>
<evidence type="ECO:0000256" key="3">
    <source>
        <dbReference type="ARBA" id="ARBA00023274"/>
    </source>
</evidence>
<dbReference type="PANTHER" id="PTHR11593">
    <property type="entry name" value="60S RIBOSOMAL PROTEIN L17"/>
    <property type="match status" value="1"/>
</dbReference>
<dbReference type="InterPro" id="IPR001063">
    <property type="entry name" value="Ribosomal_uL22"/>
</dbReference>
<dbReference type="InterPro" id="IPR036394">
    <property type="entry name" value="Ribosomal_uL22_sf"/>
</dbReference>
<dbReference type="GO" id="GO:0022625">
    <property type="term" value="C:cytosolic large ribosomal subunit"/>
    <property type="evidence" value="ECO:0007669"/>
    <property type="project" value="UniProtKB-UniRule"/>
</dbReference>
<dbReference type="AlphaFoldDB" id="A0A7K4BYA9"/>
<keyword evidence="6" id="KW-0694">RNA-binding</keyword>
<accession>A0A7K4BYA9</accession>
<keyword evidence="2 5" id="KW-0689">Ribosomal protein</keyword>
<evidence type="ECO:0000256" key="6">
    <source>
        <dbReference type="RuleBase" id="RU004007"/>
    </source>
</evidence>
<name>A0A7K4BYA9_9ARCH</name>
<evidence type="ECO:0000256" key="5">
    <source>
        <dbReference type="RuleBase" id="RU004005"/>
    </source>
</evidence>
<keyword evidence="3 5" id="KW-0687">Ribonucleoprotein</keyword>
<evidence type="ECO:0000313" key="7">
    <source>
        <dbReference type="EMBL" id="NMA44213.1"/>
    </source>
</evidence>
<dbReference type="PANTHER" id="PTHR11593:SF10">
    <property type="entry name" value="60S RIBOSOMAL PROTEIN L17"/>
    <property type="match status" value="1"/>
</dbReference>
<gene>
    <name evidence="7" type="primary">rplV</name>
    <name evidence="7" type="ORF">GX950_00155</name>
</gene>
<dbReference type="GO" id="GO:0002181">
    <property type="term" value="P:cytoplasmic translation"/>
    <property type="evidence" value="ECO:0007669"/>
    <property type="project" value="TreeGrafter"/>
</dbReference>
<dbReference type="GO" id="GO:0019843">
    <property type="term" value="F:rRNA binding"/>
    <property type="evidence" value="ECO:0007669"/>
    <property type="project" value="UniProtKB-KW"/>
</dbReference>
<proteinExistence type="inferred from homology"/>
<dbReference type="Gene3D" id="3.90.470.10">
    <property type="entry name" value="Ribosomal protein L22/L17"/>
    <property type="match status" value="1"/>
</dbReference>
<dbReference type="Proteomes" id="UP000526302">
    <property type="component" value="Unassembled WGS sequence"/>
</dbReference>
<comment type="caution">
    <text evidence="7">The sequence shown here is derived from an EMBL/GenBank/DDBJ whole genome shotgun (WGS) entry which is preliminary data.</text>
</comment>
<evidence type="ECO:0000256" key="2">
    <source>
        <dbReference type="ARBA" id="ARBA00022980"/>
    </source>
</evidence>
<evidence type="ECO:0000256" key="1">
    <source>
        <dbReference type="ARBA" id="ARBA00009451"/>
    </source>
</evidence>
<comment type="similarity">
    <text evidence="1 5">Belongs to the universal ribosomal protein uL22 family.</text>
</comment>
<evidence type="ECO:0000313" key="8">
    <source>
        <dbReference type="Proteomes" id="UP000526302"/>
    </source>
</evidence>
<keyword evidence="6" id="KW-0699">rRNA-binding</keyword>
<organism evidence="7 8">
    <name type="scientific">Candidatus Iainarchaeum sp</name>
    <dbReference type="NCBI Taxonomy" id="3101447"/>
    <lineage>
        <taxon>Archaea</taxon>
        <taxon>Candidatus Iainarchaeota</taxon>
        <taxon>Candidatus Iainarchaeia</taxon>
        <taxon>Candidatus Iainarchaeales</taxon>
        <taxon>Candidatus Iainarchaeaceae</taxon>
        <taxon>Candidatus Iainarchaeum</taxon>
    </lineage>
</organism>